<dbReference type="Proteomes" id="UP001226091">
    <property type="component" value="Chromosome"/>
</dbReference>
<reference evidence="2" key="1">
    <citation type="journal article" date="2025" name="Aquaculture">
        <title>Assessment of the bioflocculant production and safety properties of Metabacillus hrfriensis sp. nov. based on phenotypic and whole-genome sequencing analysis.</title>
        <authorList>
            <person name="Zhang R."/>
            <person name="Zhao Z."/>
            <person name="Luo L."/>
            <person name="Wang S."/>
            <person name="Guo K."/>
            <person name="Xu W."/>
        </authorList>
    </citation>
    <scope>NUCLEOTIDE SEQUENCE [LARGE SCALE GENOMIC DNA]</scope>
    <source>
        <strain evidence="2">CT-WN-B3</strain>
    </source>
</reference>
<sequence length="141" mass="15661">MSSESNFIRLDPLLLKFILVGIMNTAAGLSAILLLLNVINVSYWLSTFLGNTIGAAISYYLNRSFTFSSQASIKKSLPRFIIVIVFCYFVSFSVAKAAAKLIYTGFPLGFILTQDMLAVLAGTGFYTILNFLGQKYFVFKY</sequence>
<gene>
    <name evidence="1" type="ORF">QLQ22_12850</name>
</gene>
<evidence type="ECO:0000313" key="2">
    <source>
        <dbReference type="Proteomes" id="UP001226091"/>
    </source>
</evidence>
<evidence type="ECO:0000313" key="1">
    <source>
        <dbReference type="EMBL" id="WHZ55619.1"/>
    </source>
</evidence>
<organism evidence="1 2">
    <name type="scientific">Metabacillus hrfriensis</name>
    <dbReference type="NCBI Taxonomy" id="3048891"/>
    <lineage>
        <taxon>Bacteria</taxon>
        <taxon>Bacillati</taxon>
        <taxon>Bacillota</taxon>
        <taxon>Bacilli</taxon>
        <taxon>Bacillales</taxon>
        <taxon>Bacillaceae</taxon>
        <taxon>Metabacillus</taxon>
    </lineage>
</organism>
<keyword evidence="2" id="KW-1185">Reference proteome</keyword>
<accession>A0ACD4R5A5</accession>
<proteinExistence type="predicted"/>
<name>A0ACD4R5A5_9BACI</name>
<protein>
    <submittedName>
        <fullName evidence="1">GtrA family protein</fullName>
    </submittedName>
</protein>
<dbReference type="EMBL" id="CP126116">
    <property type="protein sequence ID" value="WHZ55619.1"/>
    <property type="molecule type" value="Genomic_DNA"/>
</dbReference>